<dbReference type="Gene3D" id="3.90.550.10">
    <property type="entry name" value="Spore Coat Polysaccharide Biosynthesis Protein SpsA, Chain A"/>
    <property type="match status" value="1"/>
</dbReference>
<dbReference type="CDD" id="cd00761">
    <property type="entry name" value="Glyco_tranf_GTA_type"/>
    <property type="match status" value="1"/>
</dbReference>
<dbReference type="PANTHER" id="PTHR22916:SF3">
    <property type="entry name" value="UDP-GLCNAC:BETAGAL BETA-1,3-N-ACETYLGLUCOSAMINYLTRANSFERASE-LIKE PROTEIN 1"/>
    <property type="match status" value="1"/>
</dbReference>
<protein>
    <submittedName>
        <fullName evidence="2">Glycosyl transferase, family 2</fullName>
    </submittedName>
</protein>
<evidence type="ECO:0000259" key="1">
    <source>
        <dbReference type="Pfam" id="PF00535"/>
    </source>
</evidence>
<evidence type="ECO:0000313" key="3">
    <source>
        <dbReference type="Proteomes" id="UP000001692"/>
    </source>
</evidence>
<proteinExistence type="predicted"/>
<gene>
    <name evidence="2" type="ordered locus">RALTA_A2375</name>
</gene>
<accession>B3R5Z3</accession>
<sequence length="393" mass="43342">MMRPLVSVIIPTHGRPECAVSTIRAVLAASNELEVVVSDTSDEDRITPAFAGLDIARLKLLRPGEPLSVVDNFNFALSHARGEYLAFIGDDDLISPQIAEIAHWGVANEVDAFSFSFPMLYYWPTFASTTRWKAEGSTLVVSDFDGRLTPFDAKAELAAALRNMGSGVLGMPRAYAGMISRRLVERIQAAHGPLFGGVSPDIYSAALISMESQKSYRVDFPIVVPGACAGSTSGKSARGRHVGGLRDNAHIGAFKNLVWDDRVPEYYSVPTVWGYSLLKGVEDKPQWLRKADFSMLYLRCLISDPQYKDMVIGCLKQHARENGYMATAIEFAGATAREARRIGRTLVQRQLNRFKRDNTVVLHGVLDTEQAFQVASQYIRKFGKKLELTKSGS</sequence>
<name>B3R5Z3_CUPTR</name>
<dbReference type="KEGG" id="cti:RALTA_A2375"/>
<reference evidence="2 3" key="1">
    <citation type="journal article" date="2008" name="Genome Res.">
        <title>Genome sequence of the beta-rhizobium Cupriavidus taiwanensis and comparative genomics of rhizobia.</title>
        <authorList>
            <person name="Amadou C."/>
            <person name="Pascal G."/>
            <person name="Mangenot S."/>
            <person name="Glew M."/>
            <person name="Bontemps C."/>
            <person name="Capela D."/>
            <person name="Carrere S."/>
            <person name="Cruveiller S."/>
            <person name="Dossat C."/>
            <person name="Lajus A."/>
            <person name="Marchetti M."/>
            <person name="Poinsot V."/>
            <person name="Rouy Z."/>
            <person name="Servin B."/>
            <person name="Saad M."/>
            <person name="Schenowitz C."/>
            <person name="Barbe V."/>
            <person name="Batut J."/>
            <person name="Medigue C."/>
            <person name="Masson-Boivin C."/>
        </authorList>
    </citation>
    <scope>NUCLEOTIDE SEQUENCE [LARGE SCALE GENOMIC DNA]</scope>
    <source>
        <strain evidence="3">DSM 17343 / BCRC 17206 / CCUG 44338 / CIP 107171 / LMG 19424 / R1</strain>
    </source>
</reference>
<evidence type="ECO:0000313" key="2">
    <source>
        <dbReference type="EMBL" id="CAQ70309.1"/>
    </source>
</evidence>
<dbReference type="InterPro" id="IPR029044">
    <property type="entry name" value="Nucleotide-diphossugar_trans"/>
</dbReference>
<keyword evidence="2" id="KW-0808">Transferase</keyword>
<dbReference type="EMBL" id="CU633749">
    <property type="protein sequence ID" value="CAQ70309.1"/>
    <property type="molecule type" value="Genomic_DNA"/>
</dbReference>
<feature type="domain" description="Glycosyltransferase 2-like" evidence="1">
    <location>
        <begin position="7"/>
        <end position="97"/>
    </location>
</feature>
<dbReference type="eggNOG" id="COG1216">
    <property type="taxonomic scope" value="Bacteria"/>
</dbReference>
<dbReference type="SUPFAM" id="SSF53448">
    <property type="entry name" value="Nucleotide-diphospho-sugar transferases"/>
    <property type="match status" value="1"/>
</dbReference>
<dbReference type="Proteomes" id="UP000001692">
    <property type="component" value="Chromosome 1"/>
</dbReference>
<dbReference type="PANTHER" id="PTHR22916">
    <property type="entry name" value="GLYCOSYLTRANSFERASE"/>
    <property type="match status" value="1"/>
</dbReference>
<dbReference type="InterPro" id="IPR001173">
    <property type="entry name" value="Glyco_trans_2-like"/>
</dbReference>
<dbReference type="HOGENOM" id="CLU_060966_0_0_4"/>
<organism evidence="2 3">
    <name type="scientific">Cupriavidus taiwanensis (strain DSM 17343 / BCRC 17206 / CCUG 44338 / CIP 107171 / LMG 19424 / R1)</name>
    <name type="common">Ralstonia taiwanensis (strain LMG 19424)</name>
    <dbReference type="NCBI Taxonomy" id="977880"/>
    <lineage>
        <taxon>Bacteria</taxon>
        <taxon>Pseudomonadati</taxon>
        <taxon>Pseudomonadota</taxon>
        <taxon>Betaproteobacteria</taxon>
        <taxon>Burkholderiales</taxon>
        <taxon>Burkholderiaceae</taxon>
        <taxon>Cupriavidus</taxon>
    </lineage>
</organism>
<dbReference type="AlphaFoldDB" id="B3R5Z3"/>
<dbReference type="Pfam" id="PF00535">
    <property type="entry name" value="Glycos_transf_2"/>
    <property type="match status" value="1"/>
</dbReference>
<keyword evidence="3" id="KW-1185">Reference proteome</keyword>
<dbReference type="CAZy" id="GT2">
    <property type="family name" value="Glycosyltransferase Family 2"/>
</dbReference>
<dbReference type="GO" id="GO:0016758">
    <property type="term" value="F:hexosyltransferase activity"/>
    <property type="evidence" value="ECO:0007669"/>
    <property type="project" value="UniProtKB-ARBA"/>
</dbReference>